<evidence type="ECO:0000256" key="2">
    <source>
        <dbReference type="ARBA" id="ARBA00022723"/>
    </source>
</evidence>
<dbReference type="InterPro" id="IPR013149">
    <property type="entry name" value="ADH-like_C"/>
</dbReference>
<dbReference type="Pfam" id="PF00107">
    <property type="entry name" value="ADH_zinc_N"/>
    <property type="match status" value="1"/>
</dbReference>
<keyword evidence="3 6" id="KW-0862">Zinc</keyword>
<evidence type="ECO:0000313" key="9">
    <source>
        <dbReference type="Proteomes" id="UP000249590"/>
    </source>
</evidence>
<reference evidence="8 9" key="1">
    <citation type="submission" date="2018-05" db="EMBL/GenBank/DDBJ databases">
        <title>Acuticoccus sediminis sp. nov., isolated from deep-sea sediment of Indian Ocean.</title>
        <authorList>
            <person name="Liu X."/>
            <person name="Lai Q."/>
            <person name="Du Y."/>
            <person name="Sun F."/>
            <person name="Zhang X."/>
            <person name="Wang S."/>
            <person name="Shao Z."/>
        </authorList>
    </citation>
    <scope>NUCLEOTIDE SEQUENCE [LARGE SCALE GENOMIC DNA]</scope>
    <source>
        <strain evidence="8 9">PTG4-2</strain>
    </source>
</reference>
<comment type="cofactor">
    <cofactor evidence="1 6">
        <name>Zn(2+)</name>
        <dbReference type="ChEBI" id="CHEBI:29105"/>
    </cofactor>
</comment>
<evidence type="ECO:0000256" key="6">
    <source>
        <dbReference type="RuleBase" id="RU361277"/>
    </source>
</evidence>
<dbReference type="SUPFAM" id="SSF50129">
    <property type="entry name" value="GroES-like"/>
    <property type="match status" value="1"/>
</dbReference>
<dbReference type="Gene3D" id="3.40.50.720">
    <property type="entry name" value="NAD(P)-binding Rossmann-like Domain"/>
    <property type="match status" value="1"/>
</dbReference>
<dbReference type="OrthoDB" id="9809185at2"/>
<sequence length="376" mass="38551">MQTRAAILSAFPAERPYATSRPLSIERVELDDPGRGEVLVRVAAAGLCHSDLSVINGDRPRPMPMALGHEAAGVVERVGEDVPDLVPGDHVVMVFVPSCGSCAPCAEGRPALCEPGAAANNAGTLLSGARRIHKADHTINHHLGCSAFAEHAVVSHRSLVKVDREMPLERAALFGCAVLTGVGAVVNTAAVRAGETVAVVGLGGVGLSAVLGALSSGAAQVIAIDVNSDKAGFAASLGATAVFDPRGEDTVAAIRELTRGGVDVAVETAGVAAAFKCAYDVTRRGGRTVTASLPNPAVTLPATHVSLVAEERTVRGSYLGGGVPRRDIARYMALNAAGRLPVEKLHTGTDPLDKINEGFDALAEGATIRRLISIAA</sequence>
<accession>A0A8B2NNA8</accession>
<dbReference type="Proteomes" id="UP000249590">
    <property type="component" value="Unassembled WGS sequence"/>
</dbReference>
<organism evidence="8 9">
    <name type="scientific">Acuticoccus sediminis</name>
    <dbReference type="NCBI Taxonomy" id="2184697"/>
    <lineage>
        <taxon>Bacteria</taxon>
        <taxon>Pseudomonadati</taxon>
        <taxon>Pseudomonadota</taxon>
        <taxon>Alphaproteobacteria</taxon>
        <taxon>Hyphomicrobiales</taxon>
        <taxon>Amorphaceae</taxon>
        <taxon>Acuticoccus</taxon>
    </lineage>
</organism>
<dbReference type="InterPro" id="IPR013154">
    <property type="entry name" value="ADH-like_N"/>
</dbReference>
<evidence type="ECO:0000256" key="3">
    <source>
        <dbReference type="ARBA" id="ARBA00022833"/>
    </source>
</evidence>
<name>A0A8B2NNA8_9HYPH</name>
<evidence type="ECO:0000259" key="7">
    <source>
        <dbReference type="SMART" id="SM00829"/>
    </source>
</evidence>
<dbReference type="GO" id="GO:0046294">
    <property type="term" value="P:formaldehyde catabolic process"/>
    <property type="evidence" value="ECO:0007669"/>
    <property type="project" value="TreeGrafter"/>
</dbReference>
<proteinExistence type="inferred from homology"/>
<dbReference type="SUPFAM" id="SSF51735">
    <property type="entry name" value="NAD(P)-binding Rossmann-fold domains"/>
    <property type="match status" value="1"/>
</dbReference>
<keyword evidence="2 6" id="KW-0479">Metal-binding</keyword>
<evidence type="ECO:0000256" key="5">
    <source>
        <dbReference type="ARBA" id="ARBA00023027"/>
    </source>
</evidence>
<dbReference type="GO" id="GO:0051903">
    <property type="term" value="F:S-(hydroxymethyl)glutathione dehydrogenase [NAD(P)+] activity"/>
    <property type="evidence" value="ECO:0007669"/>
    <property type="project" value="TreeGrafter"/>
</dbReference>
<dbReference type="PROSITE" id="PS00059">
    <property type="entry name" value="ADH_ZINC"/>
    <property type="match status" value="1"/>
</dbReference>
<dbReference type="GO" id="GO:0008270">
    <property type="term" value="F:zinc ion binding"/>
    <property type="evidence" value="ECO:0007669"/>
    <property type="project" value="InterPro"/>
</dbReference>
<dbReference type="InterPro" id="IPR002328">
    <property type="entry name" value="ADH_Zn_CS"/>
</dbReference>
<gene>
    <name evidence="8" type="ORF">DLJ53_26170</name>
</gene>
<protein>
    <submittedName>
        <fullName evidence="8">Alcohol dehydrogenase</fullName>
    </submittedName>
</protein>
<dbReference type="InterPro" id="IPR036291">
    <property type="entry name" value="NAD(P)-bd_dom_sf"/>
</dbReference>
<comment type="caution">
    <text evidence="8">The sequence shown here is derived from an EMBL/GenBank/DDBJ whole genome shotgun (WGS) entry which is preliminary data.</text>
</comment>
<feature type="domain" description="Enoyl reductase (ER)" evidence="7">
    <location>
        <begin position="18"/>
        <end position="368"/>
    </location>
</feature>
<comment type="similarity">
    <text evidence="6">Belongs to the zinc-containing alcohol dehydrogenase family.</text>
</comment>
<evidence type="ECO:0000256" key="1">
    <source>
        <dbReference type="ARBA" id="ARBA00001947"/>
    </source>
</evidence>
<dbReference type="GO" id="GO:0005829">
    <property type="term" value="C:cytosol"/>
    <property type="evidence" value="ECO:0007669"/>
    <property type="project" value="TreeGrafter"/>
</dbReference>
<evidence type="ECO:0000256" key="4">
    <source>
        <dbReference type="ARBA" id="ARBA00023002"/>
    </source>
</evidence>
<dbReference type="FunFam" id="3.40.50.720:FF:000003">
    <property type="entry name" value="S-(hydroxymethyl)glutathione dehydrogenase"/>
    <property type="match status" value="1"/>
</dbReference>
<dbReference type="AlphaFoldDB" id="A0A8B2NNA8"/>
<dbReference type="CDD" id="cd08281">
    <property type="entry name" value="liver_ADH_like1"/>
    <property type="match status" value="1"/>
</dbReference>
<keyword evidence="5" id="KW-0520">NAD</keyword>
<dbReference type="EMBL" id="QHHQ01000007">
    <property type="protein sequence ID" value="RAH98207.1"/>
    <property type="molecule type" value="Genomic_DNA"/>
</dbReference>
<dbReference type="InterPro" id="IPR020843">
    <property type="entry name" value="ER"/>
</dbReference>
<dbReference type="Pfam" id="PF08240">
    <property type="entry name" value="ADH_N"/>
    <property type="match status" value="1"/>
</dbReference>
<dbReference type="PANTHER" id="PTHR43880">
    <property type="entry name" value="ALCOHOL DEHYDROGENASE"/>
    <property type="match status" value="1"/>
</dbReference>
<dbReference type="RefSeq" id="WP_111350965.1">
    <property type="nucleotide sequence ID" value="NZ_QHHQ01000007.1"/>
</dbReference>
<dbReference type="Gene3D" id="3.90.180.10">
    <property type="entry name" value="Medium-chain alcohol dehydrogenases, catalytic domain"/>
    <property type="match status" value="1"/>
</dbReference>
<keyword evidence="9" id="KW-1185">Reference proteome</keyword>
<keyword evidence="4" id="KW-0560">Oxidoreductase</keyword>
<dbReference type="PANTHER" id="PTHR43880:SF12">
    <property type="entry name" value="ALCOHOL DEHYDROGENASE CLASS-3"/>
    <property type="match status" value="1"/>
</dbReference>
<evidence type="ECO:0000313" key="8">
    <source>
        <dbReference type="EMBL" id="RAH98207.1"/>
    </source>
</evidence>
<dbReference type="InterPro" id="IPR011032">
    <property type="entry name" value="GroES-like_sf"/>
</dbReference>
<dbReference type="SMART" id="SM00829">
    <property type="entry name" value="PKS_ER"/>
    <property type="match status" value="1"/>
</dbReference>